<dbReference type="Proteomes" id="UP000619033">
    <property type="component" value="Unassembled WGS sequence"/>
</dbReference>
<dbReference type="Pfam" id="PF13392">
    <property type="entry name" value="HNH_3"/>
    <property type="match status" value="1"/>
</dbReference>
<proteinExistence type="predicted"/>
<sequence>MLTQQRLHQVLDYDPDTGVFTFVKGSRKGRIAGTRHDDRGFLKVSIDNRYHLLHRLAWLWMSGTMARSNVKHINGDRSDNRWKNLREAGRSQKEQHCPPRTEPTATRGVWKIGDAYEAMVLLDEAVINLGRFETEELAAAAIKSVYARARKRIDEQRRQAA</sequence>
<evidence type="ECO:0000313" key="2">
    <source>
        <dbReference type="EMBL" id="MBL4930053.1"/>
    </source>
</evidence>
<evidence type="ECO:0000259" key="1">
    <source>
        <dbReference type="Pfam" id="PF13392"/>
    </source>
</evidence>
<organism evidence="2 3">
    <name type="scientific">Fuscibacter oryzae</name>
    <dbReference type="NCBI Taxonomy" id="2803939"/>
    <lineage>
        <taxon>Bacteria</taxon>
        <taxon>Pseudomonadati</taxon>
        <taxon>Pseudomonadota</taxon>
        <taxon>Alphaproteobacteria</taxon>
        <taxon>Rhodobacterales</taxon>
        <taxon>Paracoccaceae</taxon>
        <taxon>Fuscibacter</taxon>
    </lineage>
</organism>
<dbReference type="InterPro" id="IPR044925">
    <property type="entry name" value="His-Me_finger_sf"/>
</dbReference>
<gene>
    <name evidence="2" type="ORF">JI744_18295</name>
</gene>
<feature type="domain" description="HNH nuclease" evidence="1">
    <location>
        <begin position="52"/>
        <end position="93"/>
    </location>
</feature>
<dbReference type="AlphaFoldDB" id="A0A8J7MWM7"/>
<evidence type="ECO:0000313" key="3">
    <source>
        <dbReference type="Proteomes" id="UP000619033"/>
    </source>
</evidence>
<dbReference type="GO" id="GO:0004519">
    <property type="term" value="F:endonuclease activity"/>
    <property type="evidence" value="ECO:0007669"/>
    <property type="project" value="UniProtKB-KW"/>
</dbReference>
<keyword evidence="2" id="KW-0378">Hydrolase</keyword>
<dbReference type="SUPFAM" id="SSF54060">
    <property type="entry name" value="His-Me finger endonucleases"/>
    <property type="match status" value="1"/>
</dbReference>
<keyword evidence="3" id="KW-1185">Reference proteome</keyword>
<protein>
    <submittedName>
        <fullName evidence="2">HNH endonuclease</fullName>
    </submittedName>
</protein>
<dbReference type="RefSeq" id="WP_202662617.1">
    <property type="nucleotide sequence ID" value="NZ_JAESVP010000013.1"/>
</dbReference>
<keyword evidence="2" id="KW-0255">Endonuclease</keyword>
<comment type="caution">
    <text evidence="2">The sequence shown here is derived from an EMBL/GenBank/DDBJ whole genome shotgun (WGS) entry which is preliminary data.</text>
</comment>
<keyword evidence="2" id="KW-0540">Nuclease</keyword>
<dbReference type="EMBL" id="JAESVP010000013">
    <property type="protein sequence ID" value="MBL4930053.1"/>
    <property type="molecule type" value="Genomic_DNA"/>
</dbReference>
<name>A0A8J7MWM7_9RHOB</name>
<dbReference type="Gene3D" id="3.90.75.20">
    <property type="match status" value="1"/>
</dbReference>
<accession>A0A8J7MWM7</accession>
<reference evidence="2" key="1">
    <citation type="submission" date="2021-01" db="EMBL/GenBank/DDBJ databases">
        <title>Genome seq and assembly of Tabrizicola sp. KVB23.</title>
        <authorList>
            <person name="Chhetri G."/>
        </authorList>
    </citation>
    <scope>NUCLEOTIDE SEQUENCE</scope>
    <source>
        <strain evidence="2">KVB23</strain>
    </source>
</reference>
<dbReference type="InterPro" id="IPR003615">
    <property type="entry name" value="HNH_nuc"/>
</dbReference>